<keyword evidence="4" id="KW-1185">Reference proteome</keyword>
<sequence>MASGNWMSGRKMGLGEAYSRADDNAEFIRTFKKPETELSRRLARARSASNSSTDVAGATESRIPRSTAYSPGSSLVKSSPPKSLKGAYARAEAEEQVKIDARLARERAEMERADRELAEREARAERERTEGEQRLAEALGPVEYESESTGPRATSPSPTARPAYLQHARPSSSRSSSSGSVGSGYNYPPRDPAKEAQWDATRIRNQERAERMKRIMAKTGPIYLSDRSRHNESKIAEAKAILEKKAAAEAAGQEWVPPPSSFGFKSRRTEAWMRRILNPNDPLLATFDPPASSSSNSDVPRRASADIPRPSVEVGPSAQPTPPSSRPSSAQPSNSSPEKSKMWNADIDFTAHSLQESTSPLLRVKTSKLDDIRQREINSLTARAVATNRLEEIRERNTEERSILSESSRVNSRQTTPAPKEPQEEVYHERTILEEEGEHIPNTPITIFTKGHYRPSSSSSSAESNQDPEKMREESFEAIRLLARKMSPGLQRAEKLVEEFKEDKASRDDQEKENGTEVPVRTERAGPTEKSEVSEIEEKKESRPARVNEQRTKSSERHEGKENENPLGERKNQFKRRGLDVDNEMKRRSTTSSPPKSDVDPEERITAEAKLFELPDNKSERNSIRVPSRSPSPSDDGKCDETPRPKADPLSLPTPKVTGAYIETPAPSMRKPRKSRSISPSYEMVNEVNEVNDLPTASNNNSQRSSRRNSAARDEEHAQQTSRNAPSQPEITKQRSKPRTSRSAIINTATPASVANDLRSIAMDEQYEDSTLDDFENMLESDATTHLNNTTILAPIIDLEYDERGHPLSAEERERRIECLRLDRMNQQLKNTSFSIRDAKHGIERLEHQVASAGYTSTPYLSDQAYIHINIKIPVPRLIVATPIDQDQGRFGWRRTWRFTWIGLILFLFGAWYVAESAMCSVYCHPKQSSRNTWQPSDPFFPWAIPTKVNQWTGDVGGNVLRNVLQWMDFDLRGRNRYMGANDWWEGRGGPAPIMRTDGGIFEDDEYV</sequence>
<dbReference type="AlphaFoldDB" id="A0A2J6TM24"/>
<organism evidence="3 4">
    <name type="scientific">Hyaloscypha bicolor E</name>
    <dbReference type="NCBI Taxonomy" id="1095630"/>
    <lineage>
        <taxon>Eukaryota</taxon>
        <taxon>Fungi</taxon>
        <taxon>Dikarya</taxon>
        <taxon>Ascomycota</taxon>
        <taxon>Pezizomycotina</taxon>
        <taxon>Leotiomycetes</taxon>
        <taxon>Helotiales</taxon>
        <taxon>Hyaloscyphaceae</taxon>
        <taxon>Hyaloscypha</taxon>
        <taxon>Hyaloscypha bicolor</taxon>
    </lineage>
</organism>
<dbReference type="Proteomes" id="UP000235371">
    <property type="component" value="Unassembled WGS sequence"/>
</dbReference>
<feature type="compositionally biased region" description="Basic and acidic residues" evidence="1">
    <location>
        <begin position="492"/>
        <end position="587"/>
    </location>
</feature>
<dbReference type="GeneID" id="36587638"/>
<keyword evidence="2" id="KW-0812">Transmembrane</keyword>
<reference evidence="3 4" key="1">
    <citation type="submission" date="2016-04" db="EMBL/GenBank/DDBJ databases">
        <title>A degradative enzymes factory behind the ericoid mycorrhizal symbiosis.</title>
        <authorList>
            <consortium name="DOE Joint Genome Institute"/>
            <person name="Martino E."/>
            <person name="Morin E."/>
            <person name="Grelet G."/>
            <person name="Kuo A."/>
            <person name="Kohler A."/>
            <person name="Daghino S."/>
            <person name="Barry K."/>
            <person name="Choi C."/>
            <person name="Cichocki N."/>
            <person name="Clum A."/>
            <person name="Copeland A."/>
            <person name="Hainaut M."/>
            <person name="Haridas S."/>
            <person name="Labutti K."/>
            <person name="Lindquist E."/>
            <person name="Lipzen A."/>
            <person name="Khouja H.-R."/>
            <person name="Murat C."/>
            <person name="Ohm R."/>
            <person name="Olson A."/>
            <person name="Spatafora J."/>
            <person name="Veneault-Fourrey C."/>
            <person name="Henrissat B."/>
            <person name="Grigoriev I."/>
            <person name="Martin F."/>
            <person name="Perotto S."/>
        </authorList>
    </citation>
    <scope>NUCLEOTIDE SEQUENCE [LARGE SCALE GENOMIC DNA]</scope>
    <source>
        <strain evidence="3 4">E</strain>
    </source>
</reference>
<feature type="region of interest" description="Disordered" evidence="1">
    <location>
        <begin position="30"/>
        <end position="206"/>
    </location>
</feature>
<evidence type="ECO:0000313" key="4">
    <source>
        <dbReference type="Proteomes" id="UP000235371"/>
    </source>
</evidence>
<feature type="region of interest" description="Disordered" evidence="1">
    <location>
        <begin position="280"/>
        <end position="341"/>
    </location>
</feature>
<feature type="region of interest" description="Disordered" evidence="1">
    <location>
        <begin position="396"/>
        <end position="678"/>
    </location>
</feature>
<gene>
    <name evidence="3" type="ORF">K444DRAFT_609364</name>
</gene>
<dbReference type="STRING" id="1095630.A0A2J6TM24"/>
<name>A0A2J6TM24_9HELO</name>
<feature type="compositionally biased region" description="Low complexity" evidence="1">
    <location>
        <begin position="624"/>
        <end position="634"/>
    </location>
</feature>
<feature type="compositionally biased region" description="Polar residues" evidence="1">
    <location>
        <begin position="719"/>
        <end position="731"/>
    </location>
</feature>
<dbReference type="OrthoDB" id="3439035at2759"/>
<feature type="compositionally biased region" description="Low complexity" evidence="1">
    <location>
        <begin position="326"/>
        <end position="337"/>
    </location>
</feature>
<dbReference type="EMBL" id="KZ613774">
    <property type="protein sequence ID" value="PMD64038.1"/>
    <property type="molecule type" value="Genomic_DNA"/>
</dbReference>
<dbReference type="RefSeq" id="XP_024740942.1">
    <property type="nucleotide sequence ID" value="XM_024879561.1"/>
</dbReference>
<keyword evidence="2" id="KW-0472">Membrane</keyword>
<evidence type="ECO:0000256" key="2">
    <source>
        <dbReference type="SAM" id="Phobius"/>
    </source>
</evidence>
<accession>A0A2J6TM24</accession>
<feature type="compositionally biased region" description="Basic and acidic residues" evidence="1">
    <location>
        <begin position="467"/>
        <end position="477"/>
    </location>
</feature>
<feature type="compositionally biased region" description="Low complexity" evidence="1">
    <location>
        <begin position="70"/>
        <end position="86"/>
    </location>
</feature>
<dbReference type="InParanoid" id="A0A2J6TM24"/>
<feature type="compositionally biased region" description="Basic and acidic residues" evidence="1">
    <location>
        <begin position="421"/>
        <end position="433"/>
    </location>
</feature>
<feature type="compositionally biased region" description="Basic and acidic residues" evidence="1">
    <location>
        <begin position="635"/>
        <end position="647"/>
    </location>
</feature>
<feature type="transmembrane region" description="Helical" evidence="2">
    <location>
        <begin position="896"/>
        <end position="915"/>
    </location>
</feature>
<keyword evidence="2" id="KW-1133">Transmembrane helix</keyword>
<evidence type="ECO:0000313" key="3">
    <source>
        <dbReference type="EMBL" id="PMD64038.1"/>
    </source>
</evidence>
<feature type="compositionally biased region" description="Basic and acidic residues" evidence="1">
    <location>
        <begin position="191"/>
        <end position="206"/>
    </location>
</feature>
<protein>
    <submittedName>
        <fullName evidence="3">Uncharacterized protein</fullName>
    </submittedName>
</protein>
<proteinExistence type="predicted"/>
<feature type="compositionally biased region" description="Polar residues" evidence="1">
    <location>
        <begin position="741"/>
        <end position="750"/>
    </location>
</feature>
<feature type="compositionally biased region" description="Basic and acidic residues" evidence="1">
    <location>
        <begin position="91"/>
        <end position="135"/>
    </location>
</feature>
<feature type="region of interest" description="Disordered" evidence="1">
    <location>
        <begin position="690"/>
        <end position="750"/>
    </location>
</feature>
<feature type="compositionally biased region" description="Polar residues" evidence="1">
    <location>
        <begin position="404"/>
        <end position="417"/>
    </location>
</feature>
<evidence type="ECO:0000256" key="1">
    <source>
        <dbReference type="SAM" id="MobiDB-lite"/>
    </source>
</evidence>
<feature type="compositionally biased region" description="Basic and acidic residues" evidence="1">
    <location>
        <begin position="597"/>
        <end position="623"/>
    </location>
</feature>
<feature type="compositionally biased region" description="Low complexity" evidence="1">
    <location>
        <begin position="171"/>
        <end position="184"/>
    </location>
</feature>
<feature type="compositionally biased region" description="Polar residues" evidence="1">
    <location>
        <begin position="147"/>
        <end position="158"/>
    </location>
</feature>